<reference evidence="8 9" key="1">
    <citation type="submission" date="2016-06" db="EMBL/GenBank/DDBJ databases">
        <authorList>
            <person name="Kjaerup R.B."/>
            <person name="Dalgaard T.S."/>
            <person name="Juul-Madsen H.R."/>
        </authorList>
    </citation>
    <scope>NUCLEOTIDE SEQUENCE [LARGE SCALE GENOMIC DNA]</scope>
    <source>
        <strain evidence="8 9">1081914.2</strain>
    </source>
</reference>
<feature type="region of interest" description="Disordered" evidence="5">
    <location>
        <begin position="292"/>
        <end position="345"/>
    </location>
</feature>
<feature type="domain" description="Tyr recombinase" evidence="6">
    <location>
        <begin position="186"/>
        <end position="456"/>
    </location>
</feature>
<dbReference type="GO" id="GO:0003677">
    <property type="term" value="F:DNA binding"/>
    <property type="evidence" value="ECO:0007669"/>
    <property type="project" value="UniProtKB-UniRule"/>
</dbReference>
<evidence type="ECO:0000313" key="9">
    <source>
        <dbReference type="Proteomes" id="UP000093795"/>
    </source>
</evidence>
<dbReference type="PROSITE" id="PS51898">
    <property type="entry name" value="TYR_RECOMBINASE"/>
    <property type="match status" value="1"/>
</dbReference>
<evidence type="ECO:0000259" key="6">
    <source>
        <dbReference type="PROSITE" id="PS51898"/>
    </source>
</evidence>
<dbReference type="AlphaFoldDB" id="A0A1A3BY70"/>
<dbReference type="EMBL" id="LZKQ01000219">
    <property type="protein sequence ID" value="OBI79839.1"/>
    <property type="molecule type" value="Genomic_DNA"/>
</dbReference>
<dbReference type="RefSeq" id="WP_065122224.1">
    <property type="nucleotide sequence ID" value="NZ_LZKQ01000219.1"/>
</dbReference>
<accession>A0A1A3BY70</accession>
<feature type="compositionally biased region" description="Low complexity" evidence="5">
    <location>
        <begin position="304"/>
        <end position="317"/>
    </location>
</feature>
<dbReference type="PANTHER" id="PTHR30349:SF64">
    <property type="entry name" value="PROPHAGE INTEGRASE INTD-RELATED"/>
    <property type="match status" value="1"/>
</dbReference>
<dbReference type="InterPro" id="IPR044068">
    <property type="entry name" value="CB"/>
</dbReference>
<dbReference type="InterPro" id="IPR002104">
    <property type="entry name" value="Integrase_catalytic"/>
</dbReference>
<evidence type="ECO:0000256" key="4">
    <source>
        <dbReference type="PROSITE-ProRule" id="PRU01248"/>
    </source>
</evidence>
<dbReference type="SUPFAM" id="SSF56349">
    <property type="entry name" value="DNA breaking-rejoining enzymes"/>
    <property type="match status" value="2"/>
</dbReference>
<protein>
    <submittedName>
        <fullName evidence="8">Integrase</fullName>
    </submittedName>
</protein>
<dbReference type="Gene3D" id="1.10.443.10">
    <property type="entry name" value="Intergrase catalytic core"/>
    <property type="match status" value="1"/>
</dbReference>
<dbReference type="Gene3D" id="1.10.150.130">
    <property type="match status" value="1"/>
</dbReference>
<evidence type="ECO:0000313" key="8">
    <source>
        <dbReference type="EMBL" id="OBI79839.1"/>
    </source>
</evidence>
<dbReference type="InterPro" id="IPR011010">
    <property type="entry name" value="DNA_brk_join_enz"/>
</dbReference>
<dbReference type="GO" id="GO:0006310">
    <property type="term" value="P:DNA recombination"/>
    <property type="evidence" value="ECO:0007669"/>
    <property type="project" value="UniProtKB-KW"/>
</dbReference>
<gene>
    <name evidence="8" type="ORF">A9X01_25725</name>
</gene>
<comment type="similarity">
    <text evidence="1">Belongs to the 'phage' integrase family.</text>
</comment>
<proteinExistence type="inferred from homology"/>
<dbReference type="Pfam" id="PF00589">
    <property type="entry name" value="Phage_integrase"/>
    <property type="match status" value="1"/>
</dbReference>
<feature type="domain" description="Core-binding (CB)" evidence="7">
    <location>
        <begin position="63"/>
        <end position="155"/>
    </location>
</feature>
<evidence type="ECO:0000256" key="5">
    <source>
        <dbReference type="SAM" id="MobiDB-lite"/>
    </source>
</evidence>
<evidence type="ECO:0000259" key="7">
    <source>
        <dbReference type="PROSITE" id="PS51900"/>
    </source>
</evidence>
<dbReference type="Proteomes" id="UP000093795">
    <property type="component" value="Unassembled WGS sequence"/>
</dbReference>
<organism evidence="8 9">
    <name type="scientific">Mycobacterium asiaticum</name>
    <dbReference type="NCBI Taxonomy" id="1790"/>
    <lineage>
        <taxon>Bacteria</taxon>
        <taxon>Bacillati</taxon>
        <taxon>Actinomycetota</taxon>
        <taxon>Actinomycetes</taxon>
        <taxon>Mycobacteriales</taxon>
        <taxon>Mycobacteriaceae</taxon>
        <taxon>Mycobacterium</taxon>
    </lineage>
</organism>
<dbReference type="GO" id="GO:0015074">
    <property type="term" value="P:DNA integration"/>
    <property type="evidence" value="ECO:0007669"/>
    <property type="project" value="InterPro"/>
</dbReference>
<evidence type="ECO:0000256" key="2">
    <source>
        <dbReference type="ARBA" id="ARBA00023125"/>
    </source>
</evidence>
<dbReference type="PROSITE" id="PS51900">
    <property type="entry name" value="CB"/>
    <property type="match status" value="1"/>
</dbReference>
<keyword evidence="3" id="KW-0233">DNA recombination</keyword>
<dbReference type="InterPro" id="IPR050090">
    <property type="entry name" value="Tyrosine_recombinase_XerCD"/>
</dbReference>
<sequence length="477" mass="52060">MAGVQKRVRASGTTTYVVRWYGPDGNERSKGGFRTRKDAKAFAVKADAETLTGMDFDPGKGKMLFRDAAAIWLESRKADTRNNAENHRYALAPAATRRGDGRTLGIDAVFGDYPLNKITREYIQAWVNRLTEAGKKPSTVRHAFWTVRMVLEQAVVDGRLAKSPAEYINLPTETGTNGGQVGVVVDRAQFLTPAQVSALVEATPWPYNLLVHVAAWSGLRAAELGGLTIANIELPDPPLNPNAQAKPGVLRVEQAARAKGAAIEYGPLKTKQSYRRVPLTAKTTELLRDYLGQHPRVNEPDAPLFPGTTLTRPRPTGASATAHPPREASTGVEDISPKTTAKARARRQADALAELTMEDAEKRLVLDWIQPLRHATFYKAVYRPAVLRANRLSPTAKLDPDQSFHSLRHTYASLCLAAGIRPIDIAALMGHRDVKTTLTVYAHLINTDDHTGNMAALGALGNRLNSGNVIPLAKARR</sequence>
<keyword evidence="2 4" id="KW-0238">DNA-binding</keyword>
<comment type="caution">
    <text evidence="8">The sequence shown here is derived from an EMBL/GenBank/DDBJ whole genome shotgun (WGS) entry which is preliminary data.</text>
</comment>
<dbReference type="InterPro" id="IPR010998">
    <property type="entry name" value="Integrase_recombinase_N"/>
</dbReference>
<evidence type="ECO:0000256" key="1">
    <source>
        <dbReference type="ARBA" id="ARBA00008857"/>
    </source>
</evidence>
<dbReference type="PANTHER" id="PTHR30349">
    <property type="entry name" value="PHAGE INTEGRASE-RELATED"/>
    <property type="match status" value="1"/>
</dbReference>
<name>A0A1A3BY70_MYCAS</name>
<dbReference type="InterPro" id="IPR013762">
    <property type="entry name" value="Integrase-like_cat_sf"/>
</dbReference>
<evidence type="ECO:0000256" key="3">
    <source>
        <dbReference type="ARBA" id="ARBA00023172"/>
    </source>
</evidence>